<comment type="caution">
    <text evidence="3">The sequence shown here is derived from an EMBL/GenBank/DDBJ whole genome shotgun (WGS) entry which is preliminary data.</text>
</comment>
<protein>
    <recommendedName>
        <fullName evidence="5">Toxin</fullName>
    </recommendedName>
</protein>
<evidence type="ECO:0008006" key="5">
    <source>
        <dbReference type="Google" id="ProtNLM"/>
    </source>
</evidence>
<reference evidence="3 4" key="1">
    <citation type="submission" date="2020-01" db="EMBL/GenBank/DDBJ databases">
        <title>Comparative genomics of meat spoilage bacteria.</title>
        <authorList>
            <person name="Hilgarth M."/>
            <person name="Vogel R.F."/>
        </authorList>
    </citation>
    <scope>NUCLEOTIDE SEQUENCE [LARGE SCALE GENOMIC DNA]</scope>
    <source>
        <strain evidence="3 4">TMW2.2077</strain>
    </source>
</reference>
<dbReference type="Proteomes" id="UP000809529">
    <property type="component" value="Unassembled WGS sequence"/>
</dbReference>
<name>A0ABS1ZNH1_9PSED</name>
<dbReference type="EMBL" id="JAAEBW010000022">
    <property type="protein sequence ID" value="MBM1197988.1"/>
    <property type="molecule type" value="Genomic_DNA"/>
</dbReference>
<keyword evidence="1" id="KW-0843">Virulence</keyword>
<sequence>MHSPSALLLSLASNAGPPAPGRLNFEAAMQHMRLYSIFDVVRLSKSEFIESVSQYCDEDASQVYETAVSYAAQIEFHHREQRHSTTDKNRSKRKTSATEQYGASYATLFEDTGSEVCSGDSLAALDSPAAYVRALYLFALDIEKTGKGLHPKNTLDARRPTLKDMVIDLDAVNHRLPMLTLVNETLQTHIQLHLANNTPVYGTRSVEEVLAEKRFPFTLPFYLPREQCVLGLTGYRPMLGEINYKISTTLPTNQQAGTGYGKVQKNSLEAQKLLSALSPQQYKILTEAEADERTKDLFIQQNFNSTLEHLSTLSHFMERTELNTEALHEVLSVETFTPIKSVNVTTSAPHDTEHYSQFLTMGIRLDKTHNTQQLIGLDVTQLDRLQRVIRLHRWTNMSISDLKLLLHSTVRAQSLSARFTLNEHSVRALGVYRYLSQRYTLNVDEFCALLHRLPIHAKAQSASLYDRVFNNDQLFNASLLLDDSPLNLVSPDPDSLSCLSKIGASLALSPTPDSLGVLSNQVQKYIPSPKKDLLTLSSFYRQARIAMLFNLSVKESVQLAELLGGVSHSKQLTVPTLRSTLTPSAPDLLDVLMQMDWATQWFKQADTSIQKVRHQLRLETSQSPSAINEYAQQLDAAFIELERCLLADEEIPGSSLKSTLASANIKFSQGQILAKCLLKNFPSLPEYLDPDKSLQGLESAAEKLADGIKEPQAKEAVIVAIVSTLKPFLSQAYQRLLPWKGHLWKVFQDTTTPETSELFTTVYKHATYNMANALGNSDTRKQLKHSLLAMPGAVTALALPLSTAALQVFLLNPHWLDKANNKEAQLKLTFTTLYLFQQLKQMTQTYPITESDLINYLQFANALDGTTETDTSLRLSRLLGWAVSEIQSLLREVNWTRVQSVAQLEWIVRCQHTSNTTGLSAAILLTATNLDVDAPGDEWVRVGEAVMATAV</sequence>
<keyword evidence="4" id="KW-1185">Reference proteome</keyword>
<evidence type="ECO:0000256" key="1">
    <source>
        <dbReference type="ARBA" id="ARBA00023026"/>
    </source>
</evidence>
<feature type="compositionally biased region" description="Basic and acidic residues" evidence="2">
    <location>
        <begin position="78"/>
        <end position="89"/>
    </location>
</feature>
<evidence type="ECO:0000313" key="4">
    <source>
        <dbReference type="Proteomes" id="UP000809529"/>
    </source>
</evidence>
<feature type="region of interest" description="Disordered" evidence="2">
    <location>
        <begin position="78"/>
        <end position="98"/>
    </location>
</feature>
<dbReference type="Pfam" id="PF03538">
    <property type="entry name" value="VRP1"/>
    <property type="match status" value="1"/>
</dbReference>
<gene>
    <name evidence="3" type="ORF">GYN02_22745</name>
</gene>
<evidence type="ECO:0000313" key="3">
    <source>
        <dbReference type="EMBL" id="MBM1197988.1"/>
    </source>
</evidence>
<organism evidence="3 4">
    <name type="scientific">Pseudomonas weihenstephanensis</name>
    <dbReference type="NCBI Taxonomy" id="1608994"/>
    <lineage>
        <taxon>Bacteria</taxon>
        <taxon>Pseudomonadati</taxon>
        <taxon>Pseudomonadota</taxon>
        <taxon>Gammaproteobacteria</taxon>
        <taxon>Pseudomonadales</taxon>
        <taxon>Pseudomonadaceae</taxon>
        <taxon>Pseudomonas</taxon>
    </lineage>
</organism>
<proteinExistence type="predicted"/>
<dbReference type="InterPro" id="IPR018003">
    <property type="entry name" value="Insecticidal_toxin/plasmid_vir"/>
</dbReference>
<accession>A0ABS1ZNH1</accession>
<dbReference type="RefSeq" id="WP_203304014.1">
    <property type="nucleotide sequence ID" value="NZ_JAAEBW010000022.1"/>
</dbReference>
<evidence type="ECO:0000256" key="2">
    <source>
        <dbReference type="SAM" id="MobiDB-lite"/>
    </source>
</evidence>